<feature type="binding site" evidence="6">
    <location>
        <position position="143"/>
    </location>
    <ligand>
        <name>a divalent metal cation</name>
        <dbReference type="ChEBI" id="CHEBI:60240"/>
    </ligand>
</feature>
<dbReference type="EMBL" id="LWQS01000065">
    <property type="protein sequence ID" value="OAN44537.1"/>
    <property type="molecule type" value="Genomic_DNA"/>
</dbReference>
<dbReference type="Gene3D" id="3.40.1500.10">
    <property type="entry name" value="Coproporphyrinogen III oxidase, aerobic"/>
    <property type="match status" value="1"/>
</dbReference>
<comment type="subcellular location">
    <subcellularLocation>
        <location evidence="6">Cytoplasm</location>
    </subcellularLocation>
</comment>
<evidence type="ECO:0000313" key="8">
    <source>
        <dbReference type="Proteomes" id="UP000078287"/>
    </source>
</evidence>
<accession>A0A178M8J3</accession>
<feature type="binding site" evidence="6">
    <location>
        <position position="173"/>
    </location>
    <ligand>
        <name>a divalent metal cation</name>
        <dbReference type="ChEBI" id="CHEBI:60240"/>
    </ligand>
</feature>
<evidence type="ECO:0000256" key="6">
    <source>
        <dbReference type="HAMAP-Rule" id="MF_00333"/>
    </source>
</evidence>
<evidence type="ECO:0000256" key="5">
    <source>
        <dbReference type="ARBA" id="ARBA00023244"/>
    </source>
</evidence>
<comment type="pathway">
    <text evidence="1 6">Porphyrin-containing compound metabolism; protoporphyrin-IX biosynthesis; protoporphyrinogen-IX from coproporphyrinogen-III (O2 route): step 1/1.</text>
</comment>
<dbReference type="FunFam" id="3.40.1500.10:FF:000013">
    <property type="entry name" value="Oxygen-dependent coproporphyrinogen-III oxidase"/>
    <property type="match status" value="1"/>
</dbReference>
<dbReference type="OrthoDB" id="9777553at2"/>
<keyword evidence="6" id="KW-0350">Heme biosynthesis</keyword>
<dbReference type="RefSeq" id="WP_066789092.1">
    <property type="nucleotide sequence ID" value="NZ_LWQS01000065.1"/>
</dbReference>
<dbReference type="EC" id="1.3.3.3" evidence="6"/>
<protein>
    <recommendedName>
        <fullName evidence="6">Oxygen-dependent coproporphyrinogen-III oxidase</fullName>
        <shortName evidence="6">CPO</shortName>
        <shortName evidence="6">Coprogen oxidase</shortName>
        <shortName evidence="6">Coproporphyrinogenase</shortName>
        <ecNumber evidence="6">1.3.3.3</ecNumber>
    </recommendedName>
</protein>
<dbReference type="InterPro" id="IPR001260">
    <property type="entry name" value="Coprogen_oxidase_aer"/>
</dbReference>
<dbReference type="GO" id="GO:0005737">
    <property type="term" value="C:cytoplasm"/>
    <property type="evidence" value="ECO:0007669"/>
    <property type="project" value="UniProtKB-SubCell"/>
</dbReference>
<gene>
    <name evidence="6" type="primary">hemF</name>
    <name evidence="7" type="ORF">A6A03_16470</name>
</gene>
<evidence type="ECO:0000313" key="7">
    <source>
        <dbReference type="EMBL" id="OAN44537.1"/>
    </source>
</evidence>
<reference evidence="7 8" key="1">
    <citation type="submission" date="2016-04" db="EMBL/GenBank/DDBJ databases">
        <title>Chloroflexus islandicus sp. nov., a thermophilic filamentous anoxygenic phototrophic bacterium from geyser Strokkur (Iceland).</title>
        <authorList>
            <person name="Gaisin V.A."/>
            <person name="Kalashnikov A.M."/>
            <person name="Sukhacheva M.V."/>
            <person name="Grouzdev D.S."/>
            <person name="Ivanov T.M."/>
            <person name="Kuznetsov B."/>
            <person name="Gorlenko V.M."/>
        </authorList>
    </citation>
    <scope>NUCLEOTIDE SEQUENCE [LARGE SCALE GENOMIC DNA]</scope>
    <source>
        <strain evidence="8">isl-2</strain>
    </source>
</reference>
<comment type="cofactor">
    <cofactor evidence="6">
        <name>a divalent metal cation</name>
        <dbReference type="ChEBI" id="CHEBI:60240"/>
    </cofactor>
</comment>
<dbReference type="GO" id="GO:0004109">
    <property type="term" value="F:coproporphyrinogen oxidase activity"/>
    <property type="evidence" value="ECO:0007669"/>
    <property type="project" value="UniProtKB-UniRule"/>
</dbReference>
<evidence type="ECO:0000256" key="2">
    <source>
        <dbReference type="ARBA" id="ARBA00010644"/>
    </source>
</evidence>
<keyword evidence="8" id="KW-1185">Reference proteome</keyword>
<proteinExistence type="inferred from homology"/>
<comment type="subunit">
    <text evidence="3 6">Homodimer.</text>
</comment>
<keyword evidence="6" id="KW-0963">Cytoplasm</keyword>
<comment type="caution">
    <text evidence="7">The sequence shown here is derived from an EMBL/GenBank/DDBJ whole genome shotgun (WGS) entry which is preliminary data.</text>
</comment>
<keyword evidence="4 6" id="KW-0560">Oxidoreductase</keyword>
<dbReference type="PIRSF" id="PIRSF000166">
    <property type="entry name" value="Coproporphyri_ox"/>
    <property type="match status" value="1"/>
</dbReference>
<dbReference type="PANTHER" id="PTHR10755:SF0">
    <property type="entry name" value="OXYGEN-DEPENDENT COPROPORPHYRINOGEN-III OXIDASE, MITOCHONDRIAL"/>
    <property type="match status" value="1"/>
</dbReference>
<dbReference type="GO" id="GO:0042803">
    <property type="term" value="F:protein homodimerization activity"/>
    <property type="evidence" value="ECO:0007669"/>
    <property type="project" value="UniProtKB-UniRule"/>
</dbReference>
<dbReference type="PANTHER" id="PTHR10755">
    <property type="entry name" value="COPROPORPHYRINOGEN III OXIDASE, MITOCHONDRIAL"/>
    <property type="match status" value="1"/>
</dbReference>
<comment type="caution">
    <text evidence="6">Lacks conserved residue(s) required for the propagation of feature annotation.</text>
</comment>
<keyword evidence="5 6" id="KW-0627">Porphyrin biosynthesis</keyword>
<comment type="similarity">
    <text evidence="2 6">Belongs to the aerobic coproporphyrinogen-III oxidase family.</text>
</comment>
<feature type="site" description="Important for dimerization" evidence="6">
    <location>
        <position position="173"/>
    </location>
</feature>
<comment type="catalytic activity">
    <reaction evidence="6">
        <text>coproporphyrinogen III + O2 + 2 H(+) = protoporphyrinogen IX + 2 CO2 + 2 H2O</text>
        <dbReference type="Rhea" id="RHEA:18257"/>
        <dbReference type="ChEBI" id="CHEBI:15377"/>
        <dbReference type="ChEBI" id="CHEBI:15378"/>
        <dbReference type="ChEBI" id="CHEBI:15379"/>
        <dbReference type="ChEBI" id="CHEBI:16526"/>
        <dbReference type="ChEBI" id="CHEBI:57307"/>
        <dbReference type="ChEBI" id="CHEBI:57309"/>
        <dbReference type="EC" id="1.3.3.3"/>
    </reaction>
</comment>
<dbReference type="Pfam" id="PF01218">
    <property type="entry name" value="Coprogen_oxidas"/>
    <property type="match status" value="1"/>
</dbReference>
<organism evidence="7 8">
    <name type="scientific">Chloroflexus islandicus</name>
    <dbReference type="NCBI Taxonomy" id="1707952"/>
    <lineage>
        <taxon>Bacteria</taxon>
        <taxon>Bacillati</taxon>
        <taxon>Chloroflexota</taxon>
        <taxon>Chloroflexia</taxon>
        <taxon>Chloroflexales</taxon>
        <taxon>Chloroflexineae</taxon>
        <taxon>Chloroflexaceae</taxon>
        <taxon>Chloroflexus</taxon>
    </lineage>
</organism>
<evidence type="ECO:0000256" key="1">
    <source>
        <dbReference type="ARBA" id="ARBA00005168"/>
    </source>
</evidence>
<evidence type="ECO:0000256" key="4">
    <source>
        <dbReference type="ARBA" id="ARBA00023002"/>
    </source>
</evidence>
<sequence>MTITDTRSLVHDLMRAGQQKLCAAFEETDGQQRFAEQSWERPGGGGGTARVMTEGAVFERAGVNVSAVYGAEVPPSIWQHRPSTRGQPYFATGISMVLHPRNPYVPAFHANFRYFEAGDEWWFGGGMDLTPSYGFEEDARHFHVTLRDYCARHPIADYQTMKETCDRYFFLKHRNEMRGIGGIFFDDLHPDGPDSFERAFAFVSDGITTILDAYLPIVRRRMHTPYGERERSWQLYRRGRYVEFNLIYDRGTLFGLQTSGNIEAILMSLPPLARWEFNYRPEPGSPEAAMAEFLKPRDWAAS</sequence>
<dbReference type="Proteomes" id="UP000078287">
    <property type="component" value="Unassembled WGS sequence"/>
</dbReference>
<feature type="active site" description="Proton donor" evidence="6">
    <location>
        <position position="109"/>
    </location>
</feature>
<dbReference type="GO" id="GO:0046872">
    <property type="term" value="F:metal ion binding"/>
    <property type="evidence" value="ECO:0007669"/>
    <property type="project" value="UniProtKB-KW"/>
</dbReference>
<dbReference type="NCBIfam" id="NF003727">
    <property type="entry name" value="PRK05330.1"/>
    <property type="match status" value="1"/>
</dbReference>
<feature type="binding site" evidence="6">
    <location>
        <position position="99"/>
    </location>
    <ligand>
        <name>a divalent metal cation</name>
        <dbReference type="ChEBI" id="CHEBI:60240"/>
    </ligand>
</feature>
<dbReference type="SUPFAM" id="SSF102886">
    <property type="entry name" value="Coproporphyrinogen III oxidase"/>
    <property type="match status" value="1"/>
</dbReference>
<name>A0A178M8J3_9CHLR</name>
<dbReference type="AlphaFoldDB" id="A0A178M8J3"/>
<dbReference type="GO" id="GO:0006782">
    <property type="term" value="P:protoporphyrinogen IX biosynthetic process"/>
    <property type="evidence" value="ECO:0007669"/>
    <property type="project" value="UniProtKB-UniRule"/>
</dbReference>
<keyword evidence="6" id="KW-0479">Metal-binding</keyword>
<feature type="binding site" evidence="6">
    <location>
        <position position="95"/>
    </location>
    <ligand>
        <name>substrate</name>
    </ligand>
</feature>
<dbReference type="PRINTS" id="PR00073">
    <property type="entry name" value="COPRGNOXDASE"/>
</dbReference>
<dbReference type="UniPathway" id="UPA00251">
    <property type="reaction ID" value="UER00322"/>
</dbReference>
<comment type="function">
    <text evidence="6">Involved in the heme biosynthesis. Catalyzes the aerobic oxidative decarboxylation of propionate groups of rings A and B of coproporphyrinogen-III to yield the vinyl groups in protoporphyrinogen-IX.</text>
</comment>
<feature type="region of interest" description="Important for dimerization" evidence="6">
    <location>
        <begin position="241"/>
        <end position="276"/>
    </location>
</feature>
<feature type="binding site" evidence="6">
    <location>
        <begin position="111"/>
        <end position="113"/>
    </location>
    <ligand>
        <name>substrate</name>
    </ligand>
</feature>
<feature type="binding site" evidence="6">
    <location>
        <position position="109"/>
    </location>
    <ligand>
        <name>a divalent metal cation</name>
        <dbReference type="ChEBI" id="CHEBI:60240"/>
    </ligand>
</feature>
<dbReference type="HAMAP" id="MF_00333">
    <property type="entry name" value="Coprogen_oxidas"/>
    <property type="match status" value="1"/>
</dbReference>
<dbReference type="InterPro" id="IPR036406">
    <property type="entry name" value="Coprogen_oxidase_aer_sf"/>
</dbReference>
<evidence type="ECO:0000256" key="3">
    <source>
        <dbReference type="ARBA" id="ARBA00011738"/>
    </source>
</evidence>
<dbReference type="STRING" id="1707952.A6A03_16470"/>